<keyword evidence="2" id="KW-0547">Nucleotide-binding</keyword>
<dbReference type="Proteomes" id="UP001375370">
    <property type="component" value="Chromosome"/>
</dbReference>
<dbReference type="InterPro" id="IPR003439">
    <property type="entry name" value="ABC_transporter-like_ATP-bd"/>
</dbReference>
<name>A0ABZ2J8A3_9CHLR</name>
<organism evidence="5 6">
    <name type="scientific">Candidatus Dehalogenimonas loeffleri</name>
    <dbReference type="NCBI Taxonomy" id="3127115"/>
    <lineage>
        <taxon>Bacteria</taxon>
        <taxon>Bacillati</taxon>
        <taxon>Chloroflexota</taxon>
        <taxon>Dehalococcoidia</taxon>
        <taxon>Dehalococcoidales</taxon>
        <taxon>Dehalococcoidaceae</taxon>
        <taxon>Dehalogenimonas</taxon>
    </lineage>
</organism>
<keyword evidence="3 5" id="KW-0067">ATP-binding</keyword>
<dbReference type="InterPro" id="IPR017871">
    <property type="entry name" value="ABC_transporter-like_CS"/>
</dbReference>
<dbReference type="Gene3D" id="3.40.50.300">
    <property type="entry name" value="P-loop containing nucleotide triphosphate hydrolases"/>
    <property type="match status" value="1"/>
</dbReference>
<keyword evidence="1" id="KW-0813">Transport</keyword>
<dbReference type="GO" id="GO:0005524">
    <property type="term" value="F:ATP binding"/>
    <property type="evidence" value="ECO:0007669"/>
    <property type="project" value="UniProtKB-KW"/>
</dbReference>
<evidence type="ECO:0000313" key="5">
    <source>
        <dbReference type="EMBL" id="WWX25849.1"/>
    </source>
</evidence>
<dbReference type="PANTHER" id="PTHR42711:SF18">
    <property type="entry name" value="ABC TRANSPORTER, ATP-BINDING PROTEIN"/>
    <property type="match status" value="1"/>
</dbReference>
<evidence type="ECO:0000256" key="2">
    <source>
        <dbReference type="ARBA" id="ARBA00022741"/>
    </source>
</evidence>
<dbReference type="PROSITE" id="PS50893">
    <property type="entry name" value="ABC_TRANSPORTER_2"/>
    <property type="match status" value="1"/>
</dbReference>
<dbReference type="SMART" id="SM00382">
    <property type="entry name" value="AAA"/>
    <property type="match status" value="1"/>
</dbReference>
<protein>
    <submittedName>
        <fullName evidence="5">ABC transporter ATP-binding protein</fullName>
    </submittedName>
</protein>
<dbReference type="Pfam" id="PF00005">
    <property type="entry name" value="ABC_tran"/>
    <property type="match status" value="1"/>
</dbReference>
<evidence type="ECO:0000259" key="4">
    <source>
        <dbReference type="PROSITE" id="PS50893"/>
    </source>
</evidence>
<keyword evidence="6" id="KW-1185">Reference proteome</keyword>
<proteinExistence type="predicted"/>
<dbReference type="PROSITE" id="PS00211">
    <property type="entry name" value="ABC_TRANSPORTER_1"/>
    <property type="match status" value="1"/>
</dbReference>
<accession>A0ABZ2J8A3</accession>
<evidence type="ECO:0000256" key="1">
    <source>
        <dbReference type="ARBA" id="ARBA00022448"/>
    </source>
</evidence>
<reference evidence="5 6" key="1">
    <citation type="submission" date="2024-03" db="EMBL/GenBank/DDBJ databases">
        <title>A Dehalogenimonas Isolated from Estuarine Sediments Dihaloeliminates Chlorinated Alkanes.</title>
        <authorList>
            <person name="Yang Y."/>
            <person name="Wang H."/>
        </authorList>
    </citation>
    <scope>NUCLEOTIDE SEQUENCE [LARGE SCALE GENOMIC DNA]</scope>
    <source>
        <strain evidence="5 6">W</strain>
    </source>
</reference>
<feature type="domain" description="ABC transporter" evidence="4">
    <location>
        <begin position="8"/>
        <end position="234"/>
    </location>
</feature>
<dbReference type="EMBL" id="CP146612">
    <property type="protein sequence ID" value="WWX25849.1"/>
    <property type="molecule type" value="Genomic_DNA"/>
</dbReference>
<evidence type="ECO:0000256" key="3">
    <source>
        <dbReference type="ARBA" id="ARBA00022840"/>
    </source>
</evidence>
<dbReference type="CDD" id="cd03230">
    <property type="entry name" value="ABC_DR_subfamily_A"/>
    <property type="match status" value="1"/>
</dbReference>
<dbReference type="InterPro" id="IPR050763">
    <property type="entry name" value="ABC_transporter_ATP-binding"/>
</dbReference>
<dbReference type="InterPro" id="IPR003593">
    <property type="entry name" value="AAA+_ATPase"/>
</dbReference>
<dbReference type="SUPFAM" id="SSF52540">
    <property type="entry name" value="P-loop containing nucleoside triphosphate hydrolases"/>
    <property type="match status" value="1"/>
</dbReference>
<dbReference type="PANTHER" id="PTHR42711">
    <property type="entry name" value="ABC TRANSPORTER ATP-BINDING PROTEIN"/>
    <property type="match status" value="1"/>
</dbReference>
<sequence length="290" mass="31892">MNVVNKSIIVENLTYRYGDLLAVDSVSFEVGGGEILGFLGPNGSGKTTTQKMLTGQLLPKAGRALLLGINVAEKPDAVQARIGVCFEQTNLYEMMSAIDNLNLFAELFDVKNFDGYALLKRVGLAGREKDKVSGYSKGMKQRLMIARSIVNTPEILFMDEPTSGLDPVSAEAIRRIILEERDRGATVFLTTHDMWEADKLCDRVAFLESGSIAALDTPHALKQKYGKRSLVAEIAAPDGKLSRREVALDNDQTMNDIQSLFTDGKLVTMHSEEATLEDIFILVTGRRLSE</sequence>
<dbReference type="RefSeq" id="WP_338738419.1">
    <property type="nucleotide sequence ID" value="NZ_CP146612.1"/>
</dbReference>
<evidence type="ECO:0000313" key="6">
    <source>
        <dbReference type="Proteomes" id="UP001375370"/>
    </source>
</evidence>
<gene>
    <name evidence="5" type="ORF">V8247_02440</name>
</gene>
<dbReference type="InterPro" id="IPR027417">
    <property type="entry name" value="P-loop_NTPase"/>
</dbReference>